<organism evidence="1 2">
    <name type="scientific">Rhizobium lentis</name>
    <dbReference type="NCBI Taxonomy" id="1138194"/>
    <lineage>
        <taxon>Bacteria</taxon>
        <taxon>Pseudomonadati</taxon>
        <taxon>Pseudomonadota</taxon>
        <taxon>Alphaproteobacteria</taxon>
        <taxon>Hyphomicrobiales</taxon>
        <taxon>Rhizobiaceae</taxon>
        <taxon>Rhizobium/Agrobacterium group</taxon>
        <taxon>Rhizobium</taxon>
    </lineage>
</organism>
<gene>
    <name evidence="1" type="ORF">HJB63_23290</name>
</gene>
<dbReference type="Proteomes" id="UP000749740">
    <property type="component" value="Unassembled WGS sequence"/>
</dbReference>
<evidence type="ECO:0000313" key="2">
    <source>
        <dbReference type="Proteomes" id="UP000749740"/>
    </source>
</evidence>
<sequence>MPALDKREVASSIAARRLPLRFRDLETNEIRNPIGAFEKTDMIEMLDKPEDIAFRIAERIKPSAPLMRDDDDFTTTAKLDCPPGAFLDVDGEPRLFKNGRAAHLLTQLLYLSSFHFAPDRTAIGLHCLSLPVASWAPFGPPRRAKTARARLAIVGSCNARPRRSLPCGLLLASGTPKAGSMRRPGEKFMSDLKVVVGIDLVRGKDAVFTLDFKDGDRTIRSWELEGGDCARK</sequence>
<evidence type="ECO:0000313" key="1">
    <source>
        <dbReference type="EMBL" id="MBX5025461.1"/>
    </source>
</evidence>
<reference evidence="1" key="1">
    <citation type="submission" date="2020-04" db="EMBL/GenBank/DDBJ databases">
        <title>Global-level population genomics: horizontal gene transfer, symbiosis and evolution in Rhizobia.</title>
        <authorList>
            <person name="Gai Y."/>
        </authorList>
    </citation>
    <scope>NUCLEOTIDE SEQUENCE</scope>
    <source>
        <strain evidence="1">BLR57</strain>
    </source>
</reference>
<dbReference type="RefSeq" id="WP_259669379.1">
    <property type="nucleotide sequence ID" value="NZ_JABDYP010000013.1"/>
</dbReference>
<dbReference type="EMBL" id="JABDYC010000008">
    <property type="protein sequence ID" value="MBX5025461.1"/>
    <property type="molecule type" value="Genomic_DNA"/>
</dbReference>
<accession>A0A9Q3QWP1</accession>
<proteinExistence type="predicted"/>
<name>A0A9Q3QWP1_9HYPH</name>
<comment type="caution">
    <text evidence="1">The sequence shown here is derived from an EMBL/GenBank/DDBJ whole genome shotgun (WGS) entry which is preliminary data.</text>
</comment>
<dbReference type="AlphaFoldDB" id="A0A9Q3QWP1"/>
<protein>
    <submittedName>
        <fullName evidence="1">Uncharacterized protein</fullName>
    </submittedName>
</protein>